<evidence type="ECO:0000313" key="2">
    <source>
        <dbReference type="EMBL" id="PEH37314.1"/>
    </source>
</evidence>
<organism evidence="2 4">
    <name type="scientific">Burkholderia gladioli</name>
    <name type="common">Pseudomonas marginata</name>
    <name type="synonym">Phytomonas marginata</name>
    <dbReference type="NCBI Taxonomy" id="28095"/>
    <lineage>
        <taxon>Bacteria</taxon>
        <taxon>Pseudomonadati</taxon>
        <taxon>Pseudomonadota</taxon>
        <taxon>Betaproteobacteria</taxon>
        <taxon>Burkholderiales</taxon>
        <taxon>Burkholderiaceae</taxon>
        <taxon>Burkholderia</taxon>
    </lineage>
</organism>
<reference evidence="1 3" key="1">
    <citation type="submission" date="2014-04" db="EMBL/GenBank/DDBJ databases">
        <authorList>
            <person name="Bishop-Lilly K.A."/>
            <person name="Broomall S.M."/>
            <person name="Chain P.S."/>
            <person name="Chertkov O."/>
            <person name="Coyne S.R."/>
            <person name="Daligault H.E."/>
            <person name="Davenport K.W."/>
            <person name="Erkkila T."/>
            <person name="Frey K.G."/>
            <person name="Gibbons H.S."/>
            <person name="Gu W."/>
            <person name="Jaissle J."/>
            <person name="Johnson S.L."/>
            <person name="Koroleva G.I."/>
            <person name="Ladner J.T."/>
            <person name="Lo C.-C."/>
            <person name="Minogue T.D."/>
            <person name="Munk C."/>
            <person name="Palacios G.F."/>
            <person name="Redden C.L."/>
            <person name="Rosenzweig C.N."/>
            <person name="Scholz M.B."/>
            <person name="Teshima H."/>
            <person name="Xu Y."/>
        </authorList>
    </citation>
    <scope>NUCLEOTIDE SEQUENCE [LARGE SCALE GENOMIC DNA]</scope>
    <source>
        <strain evidence="1">Gladioli</strain>
        <strain evidence="3">gladioli</strain>
    </source>
</reference>
<dbReference type="InterPro" id="IPR006498">
    <property type="entry name" value="Tail_tube"/>
</dbReference>
<protein>
    <submittedName>
        <fullName evidence="2">Phage major tail tube protein</fullName>
    </submittedName>
</protein>
<accession>A0A095F2I7</accession>
<dbReference type="Proteomes" id="UP000220629">
    <property type="component" value="Unassembled WGS sequence"/>
</dbReference>
<dbReference type="Proteomes" id="UP000029590">
    <property type="component" value="Unassembled WGS sequence"/>
</dbReference>
<evidence type="ECO:0000313" key="1">
    <source>
        <dbReference type="EMBL" id="KGC11165.1"/>
    </source>
</evidence>
<dbReference type="OrthoDB" id="3078668at2"/>
<reference evidence="2" key="3">
    <citation type="submission" date="2017-09" db="EMBL/GenBank/DDBJ databases">
        <title>FDA dAtabase for Regulatory Grade micrObial Sequences (FDA-ARGOS): Supporting development and validation of Infectious Disease Dx tests.</title>
        <authorList>
            <person name="Minogue T."/>
            <person name="Wolcott M."/>
            <person name="Wasieloski L."/>
            <person name="Aguilar W."/>
            <person name="Moore D."/>
            <person name="Tallon L.J."/>
            <person name="Sadzewicz L."/>
            <person name="Ott S."/>
            <person name="Zhao X."/>
            <person name="Nagaraj S."/>
            <person name="Vavikolanu K."/>
            <person name="Aluvathingal J."/>
            <person name="Nadendla S."/>
            <person name="Sichtig H."/>
        </authorList>
    </citation>
    <scope>NUCLEOTIDE SEQUENCE</scope>
    <source>
        <strain evidence="2">FDAARGOS_390</strain>
    </source>
</reference>
<sequence>MVPETLYNCSVAIDGRGYAGRATSMTPPKLKLKTDDYRAGGMDAPSKIDQGMEALEASFAMASMEYDVLKYFGILDGNAFSGNFRAAFKDHYGKIKYVGAFFRGKLTEVDPGEWKPGEKAETKYTIAVDYYRMEIDGAVVHEIDVFACKRVVNGVDQLAEVRKALGM</sequence>
<dbReference type="NCBIfam" id="TIGR01611">
    <property type="entry name" value="tail_tube"/>
    <property type="match status" value="1"/>
</dbReference>
<evidence type="ECO:0000313" key="3">
    <source>
        <dbReference type="Proteomes" id="UP000029590"/>
    </source>
</evidence>
<reference evidence="4" key="2">
    <citation type="submission" date="2017-09" db="EMBL/GenBank/DDBJ databases">
        <title>FDA dAtabase for Regulatory Grade micrObial Sequences (FDA-ARGOS): Supporting development and validation of Infectious Disease Dx tests.</title>
        <authorList>
            <person name="Minogue T."/>
            <person name="Wolcott M."/>
            <person name="Wasieloski L."/>
            <person name="Aguilar W."/>
            <person name="Moore D."/>
            <person name="Tallon L."/>
            <person name="Sadzewicz L."/>
            <person name="Ott S."/>
            <person name="Zhao X."/>
            <person name="Nagaraj S."/>
            <person name="Vavikolanu K."/>
            <person name="Aluvathingal J."/>
            <person name="Nadendla S."/>
            <person name="Sichtig H."/>
        </authorList>
    </citation>
    <scope>NUCLEOTIDE SEQUENCE [LARGE SCALE GENOMIC DNA]</scope>
    <source>
        <strain evidence="4">FDAARGOS_390</strain>
    </source>
</reference>
<name>A0A095F2I7_BURGA</name>
<dbReference type="AlphaFoldDB" id="A0A095F2I7"/>
<dbReference type="EMBL" id="PDDY01000004">
    <property type="protein sequence ID" value="PEH37314.1"/>
    <property type="molecule type" value="Genomic_DNA"/>
</dbReference>
<dbReference type="Pfam" id="PF04985">
    <property type="entry name" value="Phage_tube"/>
    <property type="match status" value="1"/>
</dbReference>
<dbReference type="KEGG" id="bgo:BM43_182"/>
<dbReference type="OMA" id="EIDMGDW"/>
<comment type="caution">
    <text evidence="2">The sequence shown here is derived from an EMBL/GenBank/DDBJ whole genome shotgun (WGS) entry which is preliminary data.</text>
</comment>
<evidence type="ECO:0000313" key="4">
    <source>
        <dbReference type="Proteomes" id="UP000220629"/>
    </source>
</evidence>
<dbReference type="RefSeq" id="WP_013697850.1">
    <property type="nucleotide sequence ID" value="NZ_CADEPT010000005.1"/>
</dbReference>
<gene>
    <name evidence="2" type="ORF">CRM94_22475</name>
    <name evidence="1" type="ORF">DM48_7142</name>
</gene>
<proteinExistence type="predicted"/>
<dbReference type="EMBL" id="JPGG01000017">
    <property type="protein sequence ID" value="KGC11165.1"/>
    <property type="molecule type" value="Genomic_DNA"/>
</dbReference>